<evidence type="ECO:0000313" key="3">
    <source>
        <dbReference type="Proteomes" id="UP000008888"/>
    </source>
</evidence>
<dbReference type="InterPro" id="IPR054105">
    <property type="entry name" value="WHD_NrtR"/>
</dbReference>
<proteinExistence type="predicted"/>
<feature type="domain" description="Nudix hydrolase" evidence="1">
    <location>
        <begin position="50"/>
        <end position="183"/>
    </location>
</feature>
<dbReference type="Gene3D" id="3.90.79.10">
    <property type="entry name" value="Nucleoside Triphosphate Pyrophosphohydrolase"/>
    <property type="match status" value="1"/>
</dbReference>
<dbReference type="Gene3D" id="1.10.10.10">
    <property type="entry name" value="Winged helix-like DNA-binding domain superfamily/Winged helix DNA-binding domain"/>
    <property type="match status" value="1"/>
</dbReference>
<dbReference type="KEGG" id="mmt:Metme_0079"/>
<keyword evidence="3" id="KW-1185">Reference proteome</keyword>
<dbReference type="Proteomes" id="UP000008888">
    <property type="component" value="Chromosome"/>
</dbReference>
<dbReference type="HOGENOM" id="CLU_037162_3_1_6"/>
<reference evidence="3" key="3">
    <citation type="submission" date="2011-05" db="EMBL/GenBank/DDBJ databases">
        <title>Complete sequence of Methylomonas methanica MC09.</title>
        <authorList>
            <consortium name="US DOE Joint Genome Institute"/>
            <person name="Lucas S."/>
            <person name="Han J."/>
            <person name="Lapidus A."/>
            <person name="Cheng J.-F."/>
            <person name="Goodwin L."/>
            <person name="Pitluck S."/>
            <person name="Peters L."/>
            <person name="Mikhailova N."/>
            <person name="Teshima H."/>
            <person name="Han C."/>
            <person name="Tapia R."/>
            <person name="Land M."/>
            <person name="Hauser L."/>
            <person name="Kyrpides N."/>
            <person name="Ivanova N."/>
            <person name="Pagani I."/>
            <person name="Stein L."/>
            <person name="Woyke T."/>
        </authorList>
    </citation>
    <scope>NUCLEOTIDE SEQUENCE [LARGE SCALE GENOMIC DNA]</scope>
    <source>
        <strain evidence="3">MC09</strain>
    </source>
</reference>
<dbReference type="Pfam" id="PF00293">
    <property type="entry name" value="NUDIX"/>
    <property type="match status" value="1"/>
</dbReference>
<dbReference type="AlphaFoldDB" id="F9ZXV2"/>
<dbReference type="CDD" id="cd18873">
    <property type="entry name" value="NUDIX_NadM_like"/>
    <property type="match status" value="1"/>
</dbReference>
<dbReference type="PANTHER" id="PTHR43736">
    <property type="entry name" value="ADP-RIBOSE PYROPHOSPHATASE"/>
    <property type="match status" value="1"/>
</dbReference>
<dbReference type="PROSITE" id="PS51462">
    <property type="entry name" value="NUDIX"/>
    <property type="match status" value="1"/>
</dbReference>
<gene>
    <name evidence="2" type="ordered locus">Metme_0079</name>
</gene>
<accession>F9ZXV2</accession>
<evidence type="ECO:0000313" key="2">
    <source>
        <dbReference type="EMBL" id="AEF98531.1"/>
    </source>
</evidence>
<dbReference type="eggNOG" id="COG1051">
    <property type="taxonomic scope" value="Bacteria"/>
</dbReference>
<dbReference type="InterPro" id="IPR036388">
    <property type="entry name" value="WH-like_DNA-bd_sf"/>
</dbReference>
<evidence type="ECO:0000259" key="1">
    <source>
        <dbReference type="PROSITE" id="PS51462"/>
    </source>
</evidence>
<dbReference type="InterPro" id="IPR036390">
    <property type="entry name" value="WH_DNA-bd_sf"/>
</dbReference>
<sequence>MSSFLSDKKTQTLRQYASAPKTPTYLLQKQTETMDEKQFLADYDKRQYDSPLLTVDAVLFTYHEACLKVLLVQRSNHPELGKWGLPGGFVDLIRDITLEDTVLRKLQEKTGIEPPYLEQLQTIGNAQRDKRGWSVTIAYTALMAFQACYAHVATVADAQWLALDTVAEMDLAFDHQAIISLARERLRQKALYSIVPAYALEETFTLPELQALHEALIGKGLQKKSFRRRIEQAELLIDTGEKRSEGGRPAALYKMKKSAGNYTFVRNLED</sequence>
<dbReference type="Pfam" id="PF21906">
    <property type="entry name" value="WHD_NrtR"/>
    <property type="match status" value="1"/>
</dbReference>
<dbReference type="EMBL" id="CP002738">
    <property type="protein sequence ID" value="AEF98531.1"/>
    <property type="molecule type" value="Genomic_DNA"/>
</dbReference>
<dbReference type="InterPro" id="IPR015797">
    <property type="entry name" value="NUDIX_hydrolase-like_dom_sf"/>
</dbReference>
<organism evidence="2 3">
    <name type="scientific">Methylomonas methanica (strain DSM 25384 / MC09)</name>
    <dbReference type="NCBI Taxonomy" id="857087"/>
    <lineage>
        <taxon>Bacteria</taxon>
        <taxon>Pseudomonadati</taxon>
        <taxon>Pseudomonadota</taxon>
        <taxon>Gammaproteobacteria</taxon>
        <taxon>Methylococcales</taxon>
        <taxon>Methylococcaceae</taxon>
        <taxon>Methylomonas</taxon>
    </lineage>
</organism>
<reference key="2">
    <citation type="submission" date="2011-05" db="EMBL/GenBank/DDBJ databases">
        <title>Complete genome sequence of the aerobic marine methanotroph Methylomonas methanica MC09.</title>
        <authorList>
            <person name="Boden R."/>
            <person name="Cunliffe M."/>
            <person name="Scanlan J."/>
            <person name="Moussard H."/>
            <person name="Kits K.D."/>
            <person name="Klotz M."/>
            <person name="Jetten M."/>
            <person name="Vuilleumier S."/>
            <person name="Han J."/>
            <person name="Peters L."/>
            <person name="Mikhailova N."/>
            <person name="Teshima H."/>
            <person name="Tapia R."/>
            <person name="Kyrpides N."/>
            <person name="Ivanova N."/>
            <person name="Pagani I."/>
            <person name="Cheng J.-F."/>
            <person name="Goodwin L."/>
            <person name="Han C."/>
            <person name="Hauser L."/>
            <person name="Land M."/>
            <person name="Lapidus A."/>
            <person name="Lucas S."/>
            <person name="Pitluck S."/>
            <person name="Woyke T."/>
            <person name="Stein L.Y."/>
            <person name="Murrell C."/>
        </authorList>
    </citation>
    <scope>NUCLEOTIDE SEQUENCE</scope>
    <source>
        <strain>MC09</strain>
    </source>
</reference>
<dbReference type="PANTHER" id="PTHR43736:SF4">
    <property type="entry name" value="SLR1690 PROTEIN"/>
    <property type="match status" value="1"/>
</dbReference>
<dbReference type="SUPFAM" id="SSF55811">
    <property type="entry name" value="Nudix"/>
    <property type="match status" value="1"/>
</dbReference>
<dbReference type="GO" id="GO:0016787">
    <property type="term" value="F:hydrolase activity"/>
    <property type="evidence" value="ECO:0007669"/>
    <property type="project" value="UniProtKB-KW"/>
</dbReference>
<keyword evidence="2" id="KW-0378">Hydrolase</keyword>
<protein>
    <submittedName>
        <fullName evidence="2">NUDIX hydrolase</fullName>
    </submittedName>
</protein>
<name>F9ZXV2_METMM</name>
<reference evidence="2 3" key="1">
    <citation type="journal article" date="2011" name="J. Bacteriol.">
        <title>Complete Genome Sequence of the Aerobic Marine Methanotroph Methylomonas methanica MC09.</title>
        <authorList>
            <person name="Boden R."/>
            <person name="Cunliffe M."/>
            <person name="Scanlan J."/>
            <person name="Moussard H."/>
            <person name="Kits K.D."/>
            <person name="Klotz M.G."/>
            <person name="Jetten M.S."/>
            <person name="Vuilleumier S."/>
            <person name="Han J."/>
            <person name="Peters L."/>
            <person name="Mikhailova N."/>
            <person name="Teshima H."/>
            <person name="Tapia R."/>
            <person name="Kyrpides N."/>
            <person name="Ivanova N."/>
            <person name="Pagani I."/>
            <person name="Cheng J.F."/>
            <person name="Goodwin L."/>
            <person name="Han C."/>
            <person name="Hauser L."/>
            <person name="Land M.L."/>
            <person name="Lapidus A."/>
            <person name="Lucas S."/>
            <person name="Pitluck S."/>
            <person name="Woyke T."/>
            <person name="Stein L."/>
            <person name="Murrell J.C."/>
        </authorList>
    </citation>
    <scope>NUCLEOTIDE SEQUENCE [LARGE SCALE GENOMIC DNA]</scope>
    <source>
        <strain evidence="2 3">MC09</strain>
    </source>
</reference>
<dbReference type="SUPFAM" id="SSF46785">
    <property type="entry name" value="Winged helix' DNA-binding domain"/>
    <property type="match status" value="1"/>
</dbReference>
<dbReference type="STRING" id="857087.Metme_0079"/>
<dbReference type="eggNOG" id="COG4111">
    <property type="taxonomic scope" value="Bacteria"/>
</dbReference>
<dbReference type="InterPro" id="IPR000086">
    <property type="entry name" value="NUDIX_hydrolase_dom"/>
</dbReference>